<name>A0A507FN51_9FUNG</name>
<proteinExistence type="predicted"/>
<dbReference type="Proteomes" id="UP000320333">
    <property type="component" value="Unassembled WGS sequence"/>
</dbReference>
<protein>
    <submittedName>
        <fullName evidence="1">Uncharacterized protein</fullName>
    </submittedName>
</protein>
<accession>A0A507FN51</accession>
<reference evidence="1 2" key="1">
    <citation type="journal article" date="2019" name="Sci. Rep.">
        <title>Comparative genomics of chytrid fungi reveal insights into the obligate biotrophic and pathogenic lifestyle of Synchytrium endobioticum.</title>
        <authorList>
            <person name="van de Vossenberg B.T.L.H."/>
            <person name="Warris S."/>
            <person name="Nguyen H.D.T."/>
            <person name="van Gent-Pelzer M.P.E."/>
            <person name="Joly D.L."/>
            <person name="van de Geest H.C."/>
            <person name="Bonants P.J.M."/>
            <person name="Smith D.S."/>
            <person name="Levesque C.A."/>
            <person name="van der Lee T.A.J."/>
        </authorList>
    </citation>
    <scope>NUCLEOTIDE SEQUENCE [LARGE SCALE GENOMIC DNA]</scope>
    <source>
        <strain evidence="1 2">CBS 675.73</strain>
    </source>
</reference>
<gene>
    <name evidence="1" type="ORF">CcCBS67573_g02276</name>
</gene>
<sequence>MSTKKQPKKEPTHGLRKPALKADRITFYSHPQAPLCLTHDVPSNSLVVTAFNSSSTSTSPAMSQATILNESSSAIHSLFSHTKVSPNRLVYITVGLMFEPASPKPFGGPKIRPGYTEYNGTTVASLVQYIVSASFKWYWACRGRDAIDFLTHNVNKARRLHYDGDADTLNELMLKGMKKAGHIEWNKPARIPDALQHRPEVEPNLDRYSVEFTPRMKGSGLQQNYILSMVGEVENHAGENFCLSKE</sequence>
<dbReference type="OrthoDB" id="10326932at2759"/>
<evidence type="ECO:0000313" key="1">
    <source>
        <dbReference type="EMBL" id="TPX76447.1"/>
    </source>
</evidence>
<comment type="caution">
    <text evidence="1">The sequence shown here is derived from an EMBL/GenBank/DDBJ whole genome shotgun (WGS) entry which is preliminary data.</text>
</comment>
<dbReference type="AlphaFoldDB" id="A0A507FN51"/>
<dbReference type="EMBL" id="QEAP01000046">
    <property type="protein sequence ID" value="TPX76447.1"/>
    <property type="molecule type" value="Genomic_DNA"/>
</dbReference>
<keyword evidence="2" id="KW-1185">Reference proteome</keyword>
<evidence type="ECO:0000313" key="2">
    <source>
        <dbReference type="Proteomes" id="UP000320333"/>
    </source>
</evidence>
<organism evidence="1 2">
    <name type="scientific">Chytriomyces confervae</name>
    <dbReference type="NCBI Taxonomy" id="246404"/>
    <lineage>
        <taxon>Eukaryota</taxon>
        <taxon>Fungi</taxon>
        <taxon>Fungi incertae sedis</taxon>
        <taxon>Chytridiomycota</taxon>
        <taxon>Chytridiomycota incertae sedis</taxon>
        <taxon>Chytridiomycetes</taxon>
        <taxon>Chytridiales</taxon>
        <taxon>Chytriomycetaceae</taxon>
        <taxon>Chytriomyces</taxon>
    </lineage>
</organism>